<dbReference type="OrthoDB" id="266020at2759"/>
<keyword evidence="2" id="KW-1185">Reference proteome</keyword>
<organism evidence="1 2">
    <name type="scientific">Eleutherodactylus coqui</name>
    <name type="common">Puerto Rican coqui</name>
    <dbReference type="NCBI Taxonomy" id="57060"/>
    <lineage>
        <taxon>Eukaryota</taxon>
        <taxon>Metazoa</taxon>
        <taxon>Chordata</taxon>
        <taxon>Craniata</taxon>
        <taxon>Vertebrata</taxon>
        <taxon>Euteleostomi</taxon>
        <taxon>Amphibia</taxon>
        <taxon>Batrachia</taxon>
        <taxon>Anura</taxon>
        <taxon>Neobatrachia</taxon>
        <taxon>Hyloidea</taxon>
        <taxon>Eleutherodactylidae</taxon>
        <taxon>Eleutherodactylinae</taxon>
        <taxon>Eleutherodactylus</taxon>
        <taxon>Eleutherodactylus</taxon>
    </lineage>
</organism>
<proteinExistence type="predicted"/>
<evidence type="ECO:0000313" key="1">
    <source>
        <dbReference type="EMBL" id="KAG9470020.1"/>
    </source>
</evidence>
<dbReference type="AlphaFoldDB" id="A0A8J6EJ63"/>
<gene>
    <name evidence="1" type="ORF">GDO78_019107</name>
</gene>
<dbReference type="PANTHER" id="PTHR33443:SF30">
    <property type="entry name" value="SARCOSINE DEHYDROGENASE-2C PROTEIN"/>
    <property type="match status" value="1"/>
</dbReference>
<reference evidence="1" key="1">
    <citation type="thesis" date="2020" institute="ProQuest LLC" country="789 East Eisenhower Parkway, Ann Arbor, MI, USA">
        <title>Comparative Genomics and Chromosome Evolution.</title>
        <authorList>
            <person name="Mudd A.B."/>
        </authorList>
    </citation>
    <scope>NUCLEOTIDE SEQUENCE</scope>
    <source>
        <strain evidence="1">HN-11 Male</strain>
        <tissue evidence="1">Kidney and liver</tissue>
    </source>
</reference>
<dbReference type="InterPro" id="IPR053234">
    <property type="entry name" value="RPM1_Interactor"/>
</dbReference>
<name>A0A8J6EJ63_ELECQ</name>
<dbReference type="EMBL" id="WNTK01000376">
    <property type="protein sequence ID" value="KAG9470020.1"/>
    <property type="molecule type" value="Genomic_DNA"/>
</dbReference>
<accession>A0A8J6EJ63</accession>
<protein>
    <submittedName>
        <fullName evidence="1">Uncharacterized protein</fullName>
    </submittedName>
</protein>
<dbReference type="Proteomes" id="UP000770717">
    <property type="component" value="Unassembled WGS sequence"/>
</dbReference>
<sequence>MKCKAEGSHGENSSPETAAIAEESVIVISDDEGEVTLGNSVLLVEDNEDSILQEKKTLEVLDEELAITFSRKGRVMPHARYDCSTHPFSRIEQETQVPVEKNASYCNECYCYLCDKPASECSKWESIGHCHCNAHNKSKYWKEQRDTALVGVLTMFNLDLTEIDSELKEAGNKLQLFLSDLSSVYLKYLQGSMIKRDSVECCVCSCHKEKVVNHKCNHCQINHVPVKFHNYSGVHKVVTDYLNQVNGESPKAAAVMLLGAARELVFHKALPNPFTLKDQSANIKESSVVLMTRIVTALQRLLVLNDYPLVLYDKFITAFRSFPFPAHFFIFTSSLNVMRWDNYLLTSVLAGQNLTGIRTKKGKKESLWETLVVVQSRVKRLEKEMRYRQLVRYLNAVQCSDYASLQLLKQKLCLYICKYGDFSSAANTLLYTKGMHGGISKSFTSELFEIHMIMLHTRCCPPLNDKLEWSDVWVPQAGALLKKGILIRTALRILFCNPHLYNESKCWSALVRVWCTSQIVSKEGRLMPQYVCDPDIMLKQTVMGMSCAVLDDLQRQVNVHLPEPFHNMYSSSAELILVVQAVIRYMMTTNVPLKGMLELLVAFGLNHWALSLLLEGVSPLLDLLCKFVSNVKKELYENEQRMVELFIRRGSGYLSNLTPLFLLHPNENVRSIGFCLIDIVLRNKANIPWSAILGNCLNLKVLPYIYLANSVEHQKLMANIGNLTAQG</sequence>
<comment type="caution">
    <text evidence="1">The sequence shown here is derived from an EMBL/GenBank/DDBJ whole genome shotgun (WGS) entry which is preliminary data.</text>
</comment>
<dbReference type="PANTHER" id="PTHR33443">
    <property type="entry name" value="ZGC:112980"/>
    <property type="match status" value="1"/>
</dbReference>
<evidence type="ECO:0000313" key="2">
    <source>
        <dbReference type="Proteomes" id="UP000770717"/>
    </source>
</evidence>